<dbReference type="InterPro" id="IPR035914">
    <property type="entry name" value="Sperma_CUB_dom_sf"/>
</dbReference>
<dbReference type="InterPro" id="IPR011635">
    <property type="entry name" value="CARDB"/>
</dbReference>
<name>A0ABS0Q9W8_9BACT</name>
<dbReference type="SMART" id="SM00409">
    <property type="entry name" value="IG"/>
    <property type="match status" value="3"/>
</dbReference>
<dbReference type="PANTHER" id="PTHR24251">
    <property type="entry name" value="OVOCHYMASE-RELATED"/>
    <property type="match status" value="1"/>
</dbReference>
<proteinExistence type="predicted"/>
<dbReference type="InterPro" id="IPR026444">
    <property type="entry name" value="Secre_tail"/>
</dbReference>
<accession>A0ABS0Q9W8</accession>
<dbReference type="SMART" id="SM00042">
    <property type="entry name" value="CUB"/>
    <property type="match status" value="2"/>
</dbReference>
<dbReference type="SUPFAM" id="SSF49854">
    <property type="entry name" value="Spermadhesin, CUB domain"/>
    <property type="match status" value="2"/>
</dbReference>
<dbReference type="Gene3D" id="2.60.40.10">
    <property type="entry name" value="Immunoglobulins"/>
    <property type="match status" value="9"/>
</dbReference>
<keyword evidence="6" id="KW-1185">Reference proteome</keyword>
<feature type="domain" description="CUB" evidence="4">
    <location>
        <begin position="46"/>
        <end position="152"/>
    </location>
</feature>
<gene>
    <name evidence="5" type="ORF">I7X13_15565</name>
</gene>
<evidence type="ECO:0000256" key="3">
    <source>
        <dbReference type="SAM" id="SignalP"/>
    </source>
</evidence>
<dbReference type="PROSITE" id="PS01180">
    <property type="entry name" value="CUB"/>
    <property type="match status" value="1"/>
</dbReference>
<dbReference type="PANTHER" id="PTHR24251:SF37">
    <property type="entry name" value="CUB DOMAIN-CONTAINING PROTEIN"/>
    <property type="match status" value="1"/>
</dbReference>
<dbReference type="Gene3D" id="2.60.120.290">
    <property type="entry name" value="Spermadhesin, CUB domain"/>
    <property type="match status" value="2"/>
</dbReference>
<evidence type="ECO:0000313" key="6">
    <source>
        <dbReference type="Proteomes" id="UP000625631"/>
    </source>
</evidence>
<dbReference type="Pfam" id="PF00431">
    <property type="entry name" value="CUB"/>
    <property type="match status" value="2"/>
</dbReference>
<dbReference type="CDD" id="cd00041">
    <property type="entry name" value="CUB"/>
    <property type="match status" value="2"/>
</dbReference>
<dbReference type="InterPro" id="IPR003599">
    <property type="entry name" value="Ig_sub"/>
</dbReference>
<dbReference type="NCBIfam" id="TIGR04183">
    <property type="entry name" value="Por_Secre_tail"/>
    <property type="match status" value="1"/>
</dbReference>
<keyword evidence="2" id="KW-1015">Disulfide bond</keyword>
<reference evidence="5 6" key="1">
    <citation type="submission" date="2020-12" db="EMBL/GenBank/DDBJ databases">
        <title>Hymenobacter sp.</title>
        <authorList>
            <person name="Kim M.K."/>
        </authorList>
    </citation>
    <scope>NUCLEOTIDE SEQUENCE [LARGE SCALE GENOMIC DNA]</scope>
    <source>
        <strain evidence="5 6">BT442</strain>
    </source>
</reference>
<dbReference type="InterPro" id="IPR000859">
    <property type="entry name" value="CUB_dom"/>
</dbReference>
<keyword evidence="1" id="KW-0677">Repeat</keyword>
<sequence length="1456" mass="148951">MKQSYDAIFRTPVRWCILVAVLLWSQLANAQTYLLPTSGINTVTTCAGTLYDDGGASGPYSTNALGGTTLVPATAGNKIRLQFSQFNIDPYYDVVRIYDGSSTSAPLIGEYTNYNLPPASVYATNATGSLTVVLQSDYYYSLSGIEAAVSCVTTVPLADLAVQGASVSPLSTVAGNSVSLSCSIYNIGAGVASSSSVGYYFSTDATLDANDVLLGNSTGASLNPGLSSSRYASVTIPATTAPGSYYILFAGDYLSQVSESNENNNVASVNVTVTAPSIDLTILQPSVTPTTTAVGTPISMSCYILNTGNATAASSSVGFYISTNNTLDANDVLLTSQYGGSLTTTYSSSRYGTAAIPTGLTPGTYYILFVADYQGQVAETNETNNVASVAITVAPPGVDLIVQQPSLYYTSTVAGGTVQASASIYNQGNVTATSSTMGFYLSTNTTLDASDVLLSTVTGGSLAANLSSYRSANLTVPVGTAAGSYYVLFVADPTNVVTETNETNNVSSVALTVIAPTIDLSVTYPYVSPTTVAAGGSASASCYLNNLGNATASPANISFYLSTDNVFSTNDVLVGSQTNSSLYGGGYLSIYSTITVPSATTSGTYYLLFVADPANAVTETNENNNVASTTLVVTAPGIDLQMSQVYASPYTIGAGGTLSLSSYIYNTGTVSSPSSTVGYYLSTNATLDASDVLLNTVAGSSLAANASSYRTASATVPVGTAAGYYYVLFVADPANAVTETNETNNVASTSIQVIAPTIDLSVTYPYVTPTSVAAGASVSASCYLNNLGNSAATPANINFYLSTDNVFSANDVLVGSQPNSTLYGGGYLSIYSTITVPATTASGTYYVLFVADPTNAVAETNENNNVASTTLVVTAPGIDLQMSQVYASPYTVGTGATLSLTSYIYNTGSLSSPSSTIGYYLSTNSTLDASDVLLTTVAGGSLSAGLSAYRTASATIPTATAPGYYYVLFVADPANAVTETNENNNVASTTIQVTAPSIDLQITQLYMNLTSVAPGTSVAVTSYIYNAGNTSSPSSNVGYYLSTNSTLDANDVLMSTTTGGQLGAYQSLTSYGNVTIPTGTAAGNYYLLAVADPTNVVTETNENNNVAYYYFTVTGPFTGTIVPFSGTNTVTTCSTTVYDHGGFGNYSDNANGTLTINPGTANSRIQLSFNSFAVESCCDRLMIYDGPDAQSPLLATLTAMPSLPIMATNSTGALTLVFTSDGSVTASGFDAAVTCVTAPTILPDLLLTQIGASPSSVPAGGNLSLSATVANQGGGSAASSAVGYYLSTNQTLDASDVQLGSSAGTSLAATVSANRQLVATVPASTTPGAYYVLFVADPLNVVAEANETNNLASLAVTVTTGLASREQTAGYSVAVAPNPVANGDALRVQMTGVGATCTASVDLYNALGQRVSSQQLQLGTGRANQAEIPTRGLATGVYVLHLTGTNLNVTRRVVVE</sequence>
<dbReference type="InterPro" id="IPR013783">
    <property type="entry name" value="Ig-like_fold"/>
</dbReference>
<evidence type="ECO:0000256" key="1">
    <source>
        <dbReference type="ARBA" id="ARBA00022737"/>
    </source>
</evidence>
<evidence type="ECO:0000256" key="2">
    <source>
        <dbReference type="ARBA" id="ARBA00023157"/>
    </source>
</evidence>
<dbReference type="RefSeq" id="WP_198076179.1">
    <property type="nucleotide sequence ID" value="NZ_JAEDAE010000007.1"/>
</dbReference>
<feature type="chain" id="PRO_5045244099" evidence="3">
    <location>
        <begin position="31"/>
        <end position="1456"/>
    </location>
</feature>
<dbReference type="EMBL" id="JAEDAE010000007">
    <property type="protein sequence ID" value="MBH8559477.1"/>
    <property type="molecule type" value="Genomic_DNA"/>
</dbReference>
<evidence type="ECO:0000313" key="5">
    <source>
        <dbReference type="EMBL" id="MBH8559477.1"/>
    </source>
</evidence>
<dbReference type="Pfam" id="PF07705">
    <property type="entry name" value="CARDB"/>
    <property type="match status" value="9"/>
</dbReference>
<organism evidence="5 6">
    <name type="scientific">Hymenobacter negativus</name>
    <dbReference type="NCBI Taxonomy" id="2795026"/>
    <lineage>
        <taxon>Bacteria</taxon>
        <taxon>Pseudomonadati</taxon>
        <taxon>Bacteroidota</taxon>
        <taxon>Cytophagia</taxon>
        <taxon>Cytophagales</taxon>
        <taxon>Hymenobacteraceae</taxon>
        <taxon>Hymenobacter</taxon>
    </lineage>
</organism>
<dbReference type="Proteomes" id="UP000625631">
    <property type="component" value="Unassembled WGS sequence"/>
</dbReference>
<evidence type="ECO:0000259" key="4">
    <source>
        <dbReference type="PROSITE" id="PS01180"/>
    </source>
</evidence>
<keyword evidence="3" id="KW-0732">Signal</keyword>
<protein>
    <submittedName>
        <fullName evidence="5">T9SS type A sorting domain-containing protein</fullName>
    </submittedName>
</protein>
<feature type="signal peptide" evidence="3">
    <location>
        <begin position="1"/>
        <end position="30"/>
    </location>
</feature>
<comment type="caution">
    <text evidence="5">The sequence shown here is derived from an EMBL/GenBank/DDBJ whole genome shotgun (WGS) entry which is preliminary data.</text>
</comment>